<dbReference type="AlphaFoldDB" id="A0A9J6PHW8"/>
<reference evidence="2" key="1">
    <citation type="submission" date="2022-06" db="EMBL/GenBank/DDBJ databases">
        <title>Isolation and Genomics of Futiania mangrovii gen. nov., sp. nov., a Rare and Metabolically-versatile member in the Class Alphaproteobacteria.</title>
        <authorList>
            <person name="Liu L."/>
            <person name="Huang W.-C."/>
            <person name="Pan J."/>
            <person name="Li J."/>
            <person name="Huang Y."/>
            <person name="Du H."/>
            <person name="Liu Y."/>
            <person name="Li M."/>
        </authorList>
    </citation>
    <scope>NUCLEOTIDE SEQUENCE</scope>
    <source>
        <strain evidence="2">FT118</strain>
    </source>
</reference>
<feature type="signal peptide" evidence="1">
    <location>
        <begin position="1"/>
        <end position="27"/>
    </location>
</feature>
<sequence length="124" mass="13285">MRHAGKRRRFGLLAAGVLMLAAGGAGAAEATSATLRALDKVTTRITDIDLKVGETATFGALTIRLERCVVAEGEGAKARLAIDYRTAQGETKRVFDGWMFSEMPALNPLEHPTYDVWVASCSTS</sequence>
<evidence type="ECO:0000313" key="2">
    <source>
        <dbReference type="EMBL" id="MCP1335674.1"/>
    </source>
</evidence>
<gene>
    <name evidence="2" type="ORF">NJQ99_04560</name>
</gene>
<dbReference type="Proteomes" id="UP001055804">
    <property type="component" value="Unassembled WGS sequence"/>
</dbReference>
<dbReference type="Pfam" id="PF09923">
    <property type="entry name" value="DUF2155"/>
    <property type="match status" value="1"/>
</dbReference>
<dbReference type="RefSeq" id="WP_269331610.1">
    <property type="nucleotide sequence ID" value="NZ_JAMZFT010000001.1"/>
</dbReference>
<accession>A0A9J6PHW8</accession>
<dbReference type="InterPro" id="IPR019225">
    <property type="entry name" value="DUF2155"/>
</dbReference>
<protein>
    <submittedName>
        <fullName evidence="2">DUF2155 domain-containing protein</fullName>
    </submittedName>
</protein>
<evidence type="ECO:0000256" key="1">
    <source>
        <dbReference type="SAM" id="SignalP"/>
    </source>
</evidence>
<comment type="caution">
    <text evidence="2">The sequence shown here is derived from an EMBL/GenBank/DDBJ whole genome shotgun (WGS) entry which is preliminary data.</text>
</comment>
<evidence type="ECO:0000313" key="3">
    <source>
        <dbReference type="Proteomes" id="UP001055804"/>
    </source>
</evidence>
<dbReference type="EMBL" id="JAMZFT010000001">
    <property type="protein sequence ID" value="MCP1335674.1"/>
    <property type="molecule type" value="Genomic_DNA"/>
</dbReference>
<name>A0A9J6PHW8_9PROT</name>
<organism evidence="2 3">
    <name type="scientific">Futiania mangrovi</name>
    <dbReference type="NCBI Taxonomy" id="2959716"/>
    <lineage>
        <taxon>Bacteria</taxon>
        <taxon>Pseudomonadati</taxon>
        <taxon>Pseudomonadota</taxon>
        <taxon>Alphaproteobacteria</taxon>
        <taxon>Futianiales</taxon>
        <taxon>Futianiaceae</taxon>
        <taxon>Futiania</taxon>
    </lineage>
</organism>
<proteinExistence type="predicted"/>
<keyword evidence="1" id="KW-0732">Signal</keyword>
<keyword evidence="3" id="KW-1185">Reference proteome</keyword>
<feature type="chain" id="PRO_5039938773" evidence="1">
    <location>
        <begin position="28"/>
        <end position="124"/>
    </location>
</feature>